<evidence type="ECO:0000256" key="10">
    <source>
        <dbReference type="ARBA" id="ARBA00060965"/>
    </source>
</evidence>
<evidence type="ECO:0000256" key="12">
    <source>
        <dbReference type="PROSITE-ProRule" id="PRU00182"/>
    </source>
</evidence>
<evidence type="ECO:0000256" key="3">
    <source>
        <dbReference type="ARBA" id="ARBA00022598"/>
    </source>
</evidence>
<dbReference type="Pfam" id="PF22421">
    <property type="entry name" value="SYY_C-terminal"/>
    <property type="match status" value="1"/>
</dbReference>
<dbReference type="GO" id="GO:0006437">
    <property type="term" value="P:tyrosyl-tRNA aminoacylation"/>
    <property type="evidence" value="ECO:0007669"/>
    <property type="project" value="UniProtKB-UniRule"/>
</dbReference>
<keyword evidence="8 11" id="KW-0030">Aminoacyl-tRNA synthetase</keyword>
<dbReference type="InterPro" id="IPR014729">
    <property type="entry name" value="Rossmann-like_a/b/a_fold"/>
</dbReference>
<feature type="binding site" evidence="11">
    <location>
        <position position="169"/>
    </location>
    <ligand>
        <name>L-tyrosine</name>
        <dbReference type="ChEBI" id="CHEBI:58315"/>
    </ligand>
</feature>
<keyword evidence="7 11" id="KW-0648">Protein biosynthesis</keyword>
<dbReference type="PROSITE" id="PS50889">
    <property type="entry name" value="S4"/>
    <property type="match status" value="1"/>
</dbReference>
<dbReference type="SUPFAM" id="SSF55174">
    <property type="entry name" value="Alpha-L RNA-binding motif"/>
    <property type="match status" value="1"/>
</dbReference>
<evidence type="ECO:0000313" key="15">
    <source>
        <dbReference type="Proteomes" id="UP000019140"/>
    </source>
</evidence>
<dbReference type="GO" id="GO:0003723">
    <property type="term" value="F:RNA binding"/>
    <property type="evidence" value="ECO:0007669"/>
    <property type="project" value="UniProtKB-KW"/>
</dbReference>
<keyword evidence="5 11" id="KW-0067">ATP-binding</keyword>
<comment type="subcellular location">
    <subcellularLocation>
        <location evidence="1 11">Cytoplasm</location>
    </subcellularLocation>
</comment>
<feature type="binding site" evidence="11">
    <location>
        <position position="35"/>
    </location>
    <ligand>
        <name>L-tyrosine</name>
        <dbReference type="ChEBI" id="CHEBI:58315"/>
    </ligand>
</feature>
<feature type="binding site" evidence="11">
    <location>
        <position position="232"/>
    </location>
    <ligand>
        <name>ATP</name>
        <dbReference type="ChEBI" id="CHEBI:30616"/>
    </ligand>
</feature>
<dbReference type="Gene3D" id="3.10.290.10">
    <property type="entry name" value="RNA-binding S4 domain"/>
    <property type="match status" value="1"/>
</dbReference>
<proteinExistence type="inferred from homology"/>
<dbReference type="Gene3D" id="1.10.240.10">
    <property type="entry name" value="Tyrosyl-Transfer RNA Synthetase"/>
    <property type="match status" value="1"/>
</dbReference>
<reference evidence="14 15" key="1">
    <citation type="journal article" date="2014" name="Nature">
        <title>An environmental bacterial taxon with a large and distinct metabolic repertoire.</title>
        <authorList>
            <person name="Wilson M.C."/>
            <person name="Mori T."/>
            <person name="Ruckert C."/>
            <person name="Uria A.R."/>
            <person name="Helf M.J."/>
            <person name="Takada K."/>
            <person name="Gernert C."/>
            <person name="Steffens U.A."/>
            <person name="Heycke N."/>
            <person name="Schmitt S."/>
            <person name="Rinke C."/>
            <person name="Helfrich E.J."/>
            <person name="Brachmann A.O."/>
            <person name="Gurgui C."/>
            <person name="Wakimoto T."/>
            <person name="Kracht M."/>
            <person name="Crusemann M."/>
            <person name="Hentschel U."/>
            <person name="Abe I."/>
            <person name="Matsunaga S."/>
            <person name="Kalinowski J."/>
            <person name="Takeyama H."/>
            <person name="Piel J."/>
        </authorList>
    </citation>
    <scope>NUCLEOTIDE SEQUENCE [LARGE SCALE GENOMIC DNA]</scope>
    <source>
        <strain evidence="15">TSY2</strain>
    </source>
</reference>
<feature type="short sequence motif" description="'KMSKS' region" evidence="11">
    <location>
        <begin position="229"/>
        <end position="233"/>
    </location>
</feature>
<evidence type="ECO:0000256" key="9">
    <source>
        <dbReference type="ARBA" id="ARBA00048248"/>
    </source>
</evidence>
<dbReference type="InterPro" id="IPR054608">
    <property type="entry name" value="SYY-like_C"/>
</dbReference>
<evidence type="ECO:0000256" key="4">
    <source>
        <dbReference type="ARBA" id="ARBA00022741"/>
    </source>
</evidence>
<comment type="function">
    <text evidence="11">Catalyzes the attachment of tyrosine to tRNA(Tyr) in a two-step reaction: tyrosine is first activated by ATP to form Tyr-AMP and then transferred to the acceptor end of tRNA(Tyr).</text>
</comment>
<name>W4M9N1_9BACT</name>
<sequence length="409" mass="45869">MENVFDTLQARGFIQQVTHPEDIKTRLQQGSVTFYIGYDPTASSFHIGNLVPIMAMVHMQRAGHRPIAILGAGTTMVGDPSGKTEMRQMMTRETIEENALALRGQLERYLSFEGGNRAMLLNNGDWLFDLRYIDFLRDVGRYFSVNRMLTFEAYKQRLETGLSFLEFNYQLLQAYDFLVLRQRYDCILQMGGDDQWGNMVAGADLIRRVEQTDAYAITFPLISNASGQKMGKTADGAIWLDAERTTPYEFYQYWINVDDRDVKRFLRLYTLLSLEDLTQFDAMEGAELREAKHVLAFEATALTHGKTAARAAEQAAQAMFGGDGEAADMPETLVTQNRFDTGVLAVDLFVETGLAASKGAARRLIQQGGASLNGTRLDTIDATVTNTDVRDGAVILRAGKKRYHRVVVD</sequence>
<dbReference type="InterPro" id="IPR002305">
    <property type="entry name" value="aa-tRNA-synth_Ic"/>
</dbReference>
<dbReference type="FunFam" id="1.10.240.10:FF:000001">
    <property type="entry name" value="Tyrosine--tRNA ligase"/>
    <property type="match status" value="1"/>
</dbReference>
<evidence type="ECO:0000256" key="6">
    <source>
        <dbReference type="ARBA" id="ARBA00022884"/>
    </source>
</evidence>
<organism evidence="14 15">
    <name type="scientific">Candidatus Entotheonella gemina</name>
    <dbReference type="NCBI Taxonomy" id="1429439"/>
    <lineage>
        <taxon>Bacteria</taxon>
        <taxon>Pseudomonadati</taxon>
        <taxon>Nitrospinota/Tectimicrobiota group</taxon>
        <taxon>Candidatus Tectimicrobiota</taxon>
        <taxon>Candidatus Entotheonellia</taxon>
        <taxon>Candidatus Entotheonellales</taxon>
        <taxon>Candidatus Entotheonellaceae</taxon>
        <taxon>Candidatus Entotheonella</taxon>
    </lineage>
</organism>
<dbReference type="GO" id="GO:0042803">
    <property type="term" value="F:protein homodimerization activity"/>
    <property type="evidence" value="ECO:0007669"/>
    <property type="project" value="UniProtKB-ARBA"/>
</dbReference>
<comment type="similarity">
    <text evidence="10 11">Belongs to the class-I aminoacyl-tRNA synthetase family. TyrS type 1 subfamily.</text>
</comment>
<keyword evidence="2 11" id="KW-0963">Cytoplasm</keyword>
<dbReference type="Pfam" id="PF00579">
    <property type="entry name" value="tRNA-synt_1b"/>
    <property type="match status" value="1"/>
</dbReference>
<evidence type="ECO:0000256" key="7">
    <source>
        <dbReference type="ARBA" id="ARBA00022917"/>
    </source>
</evidence>
<dbReference type="GO" id="GO:0004831">
    <property type="term" value="F:tyrosine-tRNA ligase activity"/>
    <property type="evidence" value="ECO:0007669"/>
    <property type="project" value="UniProtKB-UniRule"/>
</dbReference>
<keyword evidence="6 12" id="KW-0694">RNA-binding</keyword>
<dbReference type="InterPro" id="IPR024088">
    <property type="entry name" value="Tyr-tRNA-ligase_bac-type"/>
</dbReference>
<evidence type="ECO:0000256" key="8">
    <source>
        <dbReference type="ARBA" id="ARBA00023146"/>
    </source>
</evidence>
<feature type="binding site" evidence="11">
    <location>
        <position position="173"/>
    </location>
    <ligand>
        <name>L-tyrosine</name>
        <dbReference type="ChEBI" id="CHEBI:58315"/>
    </ligand>
</feature>
<comment type="caution">
    <text evidence="14">The sequence shown here is derived from an EMBL/GenBank/DDBJ whole genome shotgun (WGS) entry which is preliminary data.</text>
</comment>
<comment type="catalytic activity">
    <reaction evidence="9 11">
        <text>tRNA(Tyr) + L-tyrosine + ATP = L-tyrosyl-tRNA(Tyr) + AMP + diphosphate + H(+)</text>
        <dbReference type="Rhea" id="RHEA:10220"/>
        <dbReference type="Rhea" id="RHEA-COMP:9706"/>
        <dbReference type="Rhea" id="RHEA-COMP:9707"/>
        <dbReference type="ChEBI" id="CHEBI:15378"/>
        <dbReference type="ChEBI" id="CHEBI:30616"/>
        <dbReference type="ChEBI" id="CHEBI:33019"/>
        <dbReference type="ChEBI" id="CHEBI:58315"/>
        <dbReference type="ChEBI" id="CHEBI:78442"/>
        <dbReference type="ChEBI" id="CHEBI:78536"/>
        <dbReference type="ChEBI" id="CHEBI:456215"/>
        <dbReference type="EC" id="6.1.1.1"/>
    </reaction>
</comment>
<dbReference type="NCBIfam" id="TIGR00234">
    <property type="entry name" value="tyrS"/>
    <property type="match status" value="1"/>
</dbReference>
<dbReference type="InterPro" id="IPR024107">
    <property type="entry name" value="Tyr-tRNA-ligase_bac_1"/>
</dbReference>
<dbReference type="SUPFAM" id="SSF52374">
    <property type="entry name" value="Nucleotidylyl transferase"/>
    <property type="match status" value="1"/>
</dbReference>
<keyword evidence="15" id="KW-1185">Reference proteome</keyword>
<dbReference type="InterPro" id="IPR002307">
    <property type="entry name" value="Tyr-tRNA-ligase"/>
</dbReference>
<evidence type="ECO:0000313" key="14">
    <source>
        <dbReference type="EMBL" id="ETX06312.1"/>
    </source>
</evidence>
<feature type="domain" description="Tyrosine--tRNA ligase SYY-like C-terminal" evidence="13">
    <location>
        <begin position="328"/>
        <end position="405"/>
    </location>
</feature>
<evidence type="ECO:0000256" key="2">
    <source>
        <dbReference type="ARBA" id="ARBA00022490"/>
    </source>
</evidence>
<dbReference type="EMBL" id="AZHX01000732">
    <property type="protein sequence ID" value="ETX06312.1"/>
    <property type="molecule type" value="Genomic_DNA"/>
</dbReference>
<dbReference type="EC" id="6.1.1.1" evidence="11"/>
<dbReference type="PRINTS" id="PR01040">
    <property type="entry name" value="TRNASYNTHTYR"/>
</dbReference>
<dbReference type="PANTHER" id="PTHR11766:SF0">
    <property type="entry name" value="TYROSINE--TRNA LIGASE, MITOCHONDRIAL"/>
    <property type="match status" value="1"/>
</dbReference>
<dbReference type="Gene3D" id="3.40.50.620">
    <property type="entry name" value="HUPs"/>
    <property type="match status" value="1"/>
</dbReference>
<dbReference type="CDD" id="cd00165">
    <property type="entry name" value="S4"/>
    <property type="match status" value="1"/>
</dbReference>
<keyword evidence="4 11" id="KW-0547">Nucleotide-binding</keyword>
<dbReference type="FunFam" id="3.40.50.620:FF:000008">
    <property type="entry name" value="Tyrosine--tRNA ligase"/>
    <property type="match status" value="1"/>
</dbReference>
<dbReference type="HOGENOM" id="CLU_024003_0_3_7"/>
<dbReference type="GO" id="GO:0005524">
    <property type="term" value="F:ATP binding"/>
    <property type="evidence" value="ECO:0007669"/>
    <property type="project" value="UniProtKB-UniRule"/>
</dbReference>
<dbReference type="AlphaFoldDB" id="W4M9N1"/>
<evidence type="ECO:0000259" key="13">
    <source>
        <dbReference type="Pfam" id="PF22421"/>
    </source>
</evidence>
<evidence type="ECO:0000256" key="5">
    <source>
        <dbReference type="ARBA" id="ARBA00022840"/>
    </source>
</evidence>
<evidence type="ECO:0000256" key="1">
    <source>
        <dbReference type="ARBA" id="ARBA00004496"/>
    </source>
</evidence>
<dbReference type="Proteomes" id="UP000019140">
    <property type="component" value="Unassembled WGS sequence"/>
</dbReference>
<keyword evidence="3 11" id="KW-0436">Ligase</keyword>
<accession>W4M9N1</accession>
<dbReference type="InterPro" id="IPR036986">
    <property type="entry name" value="S4_RNA-bd_sf"/>
</dbReference>
<comment type="subunit">
    <text evidence="11">Homodimer.</text>
</comment>
<dbReference type="HAMAP" id="MF_02006">
    <property type="entry name" value="Tyr_tRNA_synth_type1"/>
    <property type="match status" value="1"/>
</dbReference>
<dbReference type="PANTHER" id="PTHR11766">
    <property type="entry name" value="TYROSYL-TRNA SYNTHETASE"/>
    <property type="match status" value="1"/>
</dbReference>
<evidence type="ECO:0000256" key="11">
    <source>
        <dbReference type="HAMAP-Rule" id="MF_02006"/>
    </source>
</evidence>
<gene>
    <name evidence="11" type="primary">tyrS</name>
    <name evidence="14" type="ORF">ETSY2_17885</name>
</gene>
<comment type="caution">
    <text evidence="11">Lacks conserved residue(s) required for the propagation of feature annotation.</text>
</comment>
<dbReference type="PATRIC" id="fig|1429439.4.peg.3029"/>
<protein>
    <recommendedName>
        <fullName evidence="11">Tyrosine--tRNA ligase</fullName>
        <ecNumber evidence="11">6.1.1.1</ecNumber>
    </recommendedName>
    <alternativeName>
        <fullName evidence="11">Tyrosyl-tRNA synthetase</fullName>
        <shortName evidence="11">TyrRS</shortName>
    </alternativeName>
</protein>
<dbReference type="GO" id="GO:0005829">
    <property type="term" value="C:cytosol"/>
    <property type="evidence" value="ECO:0007669"/>
    <property type="project" value="TreeGrafter"/>
</dbReference>
<dbReference type="CDD" id="cd00805">
    <property type="entry name" value="TyrRS_core"/>
    <property type="match status" value="1"/>
</dbReference>